<keyword evidence="4 7" id="KW-0560">Oxidoreductase</keyword>
<dbReference type="InterPro" id="IPR039261">
    <property type="entry name" value="FNR_nucleotide-bd"/>
</dbReference>
<keyword evidence="8" id="KW-1133">Transmembrane helix</keyword>
<sequence>MTCCHSKPATMTHQLVVVAISIGAFAALAYSINNYRKWKSGKSRRHAKPFLTNKHESKTVTLISKESVTHDVRLFRFQLPNSDNTLGILAGEHIKLTADIASRTMFRFYSPISKPEEKGYFEIIMKIYSPNSENPNQGTFSRYMDSLPLDSDITISGPFGRFGYLSNGDFLVNAKAVMKYKSIAMISGGSGLTPMLPIIREVIKENHINGPKLSLIYTNKTEDDVIQSDELKRYAHTHDSFNLTLVFTRLMKKESDRQDPVKWIEKFERIDESLFSNTFPKPQENVLVLICGPKGMNEAAKLICTSLGYPNIHVF</sequence>
<feature type="binding site" evidence="6">
    <location>
        <position position="126"/>
    </location>
    <ligand>
        <name>FAD</name>
        <dbReference type="ChEBI" id="CHEBI:57692"/>
    </ligand>
</feature>
<dbReference type="InterPro" id="IPR001709">
    <property type="entry name" value="Flavoprot_Pyr_Nucl_cyt_Rdtase"/>
</dbReference>
<comment type="similarity">
    <text evidence="7">Belongs to the flavoprotein pyridine nucleotide cytochrome reductase family.</text>
</comment>
<dbReference type="AlphaFoldDB" id="A0A914QY54"/>
<reference evidence="11" key="1">
    <citation type="submission" date="2022-11" db="UniProtKB">
        <authorList>
            <consortium name="WormBaseParasite"/>
        </authorList>
    </citation>
    <scope>IDENTIFICATION</scope>
</reference>
<evidence type="ECO:0000313" key="10">
    <source>
        <dbReference type="Proteomes" id="UP000887578"/>
    </source>
</evidence>
<feature type="binding site" evidence="6">
    <location>
        <position position="193"/>
    </location>
    <ligand>
        <name>FAD</name>
        <dbReference type="ChEBI" id="CHEBI:57692"/>
    </ligand>
</feature>
<dbReference type="PANTHER" id="PTHR19370">
    <property type="entry name" value="NADH-CYTOCHROME B5 REDUCTASE"/>
    <property type="match status" value="1"/>
</dbReference>
<accession>A0A914QY54</accession>
<keyword evidence="8" id="KW-0472">Membrane</keyword>
<dbReference type="InterPro" id="IPR008333">
    <property type="entry name" value="Cbr1-like_FAD-bd_dom"/>
</dbReference>
<keyword evidence="5 7" id="KW-0520">NAD</keyword>
<dbReference type="Pfam" id="PF00175">
    <property type="entry name" value="NAD_binding_1"/>
    <property type="match status" value="1"/>
</dbReference>
<dbReference type="PRINTS" id="PR00371">
    <property type="entry name" value="FPNCR"/>
</dbReference>
<keyword evidence="8" id="KW-0812">Transmembrane</keyword>
<feature type="binding site" evidence="6">
    <location>
        <position position="141"/>
    </location>
    <ligand>
        <name>FAD</name>
        <dbReference type="ChEBI" id="CHEBI:57692"/>
    </ligand>
</feature>
<feature type="binding site" evidence="6">
    <location>
        <position position="124"/>
    </location>
    <ligand>
        <name>FAD</name>
        <dbReference type="ChEBI" id="CHEBI:57692"/>
    </ligand>
</feature>
<comment type="catalytic activity">
    <reaction evidence="7">
        <text>2 Fe(III)-[cytochrome b5] + NADH = 2 Fe(II)-[cytochrome b5] + NAD(+) + H(+)</text>
        <dbReference type="Rhea" id="RHEA:46680"/>
        <dbReference type="Rhea" id="RHEA-COMP:10438"/>
        <dbReference type="Rhea" id="RHEA-COMP:10439"/>
        <dbReference type="ChEBI" id="CHEBI:15378"/>
        <dbReference type="ChEBI" id="CHEBI:29033"/>
        <dbReference type="ChEBI" id="CHEBI:29034"/>
        <dbReference type="ChEBI" id="CHEBI:57540"/>
        <dbReference type="ChEBI" id="CHEBI:57945"/>
        <dbReference type="EC" id="1.6.2.2"/>
    </reaction>
</comment>
<evidence type="ECO:0000313" key="11">
    <source>
        <dbReference type="WBParaSite" id="PDA_v2.g6830.t1"/>
    </source>
</evidence>
<feature type="domain" description="FAD-binding FR-type" evidence="9">
    <location>
        <begin position="55"/>
        <end position="165"/>
    </location>
</feature>
<protein>
    <recommendedName>
        <fullName evidence="7">NADH-cytochrome b5 reductase</fullName>
        <ecNumber evidence="7">1.6.2.2</ecNumber>
    </recommendedName>
</protein>
<dbReference type="EC" id="1.6.2.2" evidence="7"/>
<dbReference type="InterPro" id="IPR001834">
    <property type="entry name" value="CBR-like"/>
</dbReference>
<dbReference type="SUPFAM" id="SSF52343">
    <property type="entry name" value="Ferredoxin reductase-like, C-terminal NADP-linked domain"/>
    <property type="match status" value="1"/>
</dbReference>
<dbReference type="InterPro" id="IPR001433">
    <property type="entry name" value="OxRdtase_FAD/NAD-bd"/>
</dbReference>
<feature type="binding site" evidence="6">
    <location>
        <position position="107"/>
    </location>
    <ligand>
        <name>FAD</name>
        <dbReference type="ChEBI" id="CHEBI:57692"/>
    </ligand>
</feature>
<dbReference type="GO" id="GO:0090524">
    <property type="term" value="F:cytochrome-b5 reductase activity, acting on NADH"/>
    <property type="evidence" value="ECO:0007669"/>
    <property type="project" value="UniProtKB-EC"/>
</dbReference>
<dbReference type="Gene3D" id="2.40.30.10">
    <property type="entry name" value="Translation factors"/>
    <property type="match status" value="1"/>
</dbReference>
<evidence type="ECO:0000256" key="1">
    <source>
        <dbReference type="ARBA" id="ARBA00001974"/>
    </source>
</evidence>
<evidence type="ECO:0000256" key="3">
    <source>
        <dbReference type="ARBA" id="ARBA00022827"/>
    </source>
</evidence>
<evidence type="ECO:0000259" key="9">
    <source>
        <dbReference type="PROSITE" id="PS51384"/>
    </source>
</evidence>
<dbReference type="Pfam" id="PF00970">
    <property type="entry name" value="FAD_binding_6"/>
    <property type="match status" value="1"/>
</dbReference>
<evidence type="ECO:0000256" key="7">
    <source>
        <dbReference type="RuleBase" id="RU361226"/>
    </source>
</evidence>
<keyword evidence="10" id="KW-1185">Reference proteome</keyword>
<organism evidence="10 11">
    <name type="scientific">Panagrolaimus davidi</name>
    <dbReference type="NCBI Taxonomy" id="227884"/>
    <lineage>
        <taxon>Eukaryota</taxon>
        <taxon>Metazoa</taxon>
        <taxon>Ecdysozoa</taxon>
        <taxon>Nematoda</taxon>
        <taxon>Chromadorea</taxon>
        <taxon>Rhabditida</taxon>
        <taxon>Tylenchina</taxon>
        <taxon>Panagrolaimomorpha</taxon>
        <taxon>Panagrolaimoidea</taxon>
        <taxon>Panagrolaimidae</taxon>
        <taxon>Panagrolaimus</taxon>
    </lineage>
</organism>
<dbReference type="InterPro" id="IPR017927">
    <property type="entry name" value="FAD-bd_FR_type"/>
</dbReference>
<dbReference type="InterPro" id="IPR017938">
    <property type="entry name" value="Riboflavin_synthase-like_b-brl"/>
</dbReference>
<comment type="cofactor">
    <cofactor evidence="1 6 7">
        <name>FAD</name>
        <dbReference type="ChEBI" id="CHEBI:57692"/>
    </cofactor>
</comment>
<evidence type="ECO:0000256" key="8">
    <source>
        <dbReference type="SAM" id="Phobius"/>
    </source>
</evidence>
<proteinExistence type="inferred from homology"/>
<dbReference type="SUPFAM" id="SSF63380">
    <property type="entry name" value="Riboflavin synthase domain-like"/>
    <property type="match status" value="1"/>
</dbReference>
<dbReference type="Proteomes" id="UP000887578">
    <property type="component" value="Unplaced"/>
</dbReference>
<dbReference type="Gene3D" id="3.40.50.80">
    <property type="entry name" value="Nucleotide-binding domain of ferredoxin-NADP reductase (FNR) module"/>
    <property type="match status" value="1"/>
</dbReference>
<dbReference type="PRINTS" id="PR00406">
    <property type="entry name" value="CYTB5RDTASE"/>
</dbReference>
<name>A0A914QY54_9BILA</name>
<keyword evidence="2 6" id="KW-0285">Flavoprotein</keyword>
<feature type="transmembrane region" description="Helical" evidence="8">
    <location>
        <begin position="15"/>
        <end position="35"/>
    </location>
</feature>
<evidence type="ECO:0000256" key="5">
    <source>
        <dbReference type="ARBA" id="ARBA00023027"/>
    </source>
</evidence>
<evidence type="ECO:0000256" key="2">
    <source>
        <dbReference type="ARBA" id="ARBA00022630"/>
    </source>
</evidence>
<keyword evidence="3 6" id="KW-0274">FAD</keyword>
<dbReference type="PROSITE" id="PS51384">
    <property type="entry name" value="FAD_FR"/>
    <property type="match status" value="1"/>
</dbReference>
<dbReference type="CDD" id="cd06183">
    <property type="entry name" value="cyt_b5_reduct_like"/>
    <property type="match status" value="1"/>
</dbReference>
<dbReference type="WBParaSite" id="PDA_v2.g6830.t1">
    <property type="protein sequence ID" value="PDA_v2.g6830.t1"/>
    <property type="gene ID" value="PDA_v2.g6830"/>
</dbReference>
<evidence type="ECO:0000256" key="4">
    <source>
        <dbReference type="ARBA" id="ARBA00023002"/>
    </source>
</evidence>
<evidence type="ECO:0000256" key="6">
    <source>
        <dbReference type="PIRSR" id="PIRSR601834-1"/>
    </source>
</evidence>
<feature type="binding site" evidence="6">
    <location>
        <position position="109"/>
    </location>
    <ligand>
        <name>FAD</name>
        <dbReference type="ChEBI" id="CHEBI:57692"/>
    </ligand>
</feature>